<name>A0A917EAB6_9SPHN</name>
<dbReference type="Gene3D" id="3.40.50.1820">
    <property type="entry name" value="alpha/beta hydrolase"/>
    <property type="match status" value="1"/>
</dbReference>
<evidence type="ECO:0008006" key="6">
    <source>
        <dbReference type="Google" id="ProtNLM"/>
    </source>
</evidence>
<dbReference type="PANTHER" id="PTHR10272:SF0">
    <property type="entry name" value="PLATELET-ACTIVATING FACTOR ACETYLHYDROLASE"/>
    <property type="match status" value="1"/>
</dbReference>
<dbReference type="RefSeq" id="WP_188763367.1">
    <property type="nucleotide sequence ID" value="NZ_BMJM01000010.1"/>
</dbReference>
<dbReference type="GO" id="GO:0016042">
    <property type="term" value="P:lipid catabolic process"/>
    <property type="evidence" value="ECO:0007669"/>
    <property type="project" value="UniProtKB-KW"/>
</dbReference>
<gene>
    <name evidence="4" type="ORF">GCM10011529_25670</name>
</gene>
<evidence type="ECO:0000313" key="5">
    <source>
        <dbReference type="Proteomes" id="UP000635071"/>
    </source>
</evidence>
<evidence type="ECO:0000256" key="2">
    <source>
        <dbReference type="ARBA" id="ARBA00022963"/>
    </source>
</evidence>
<dbReference type="EMBL" id="BMJM01000010">
    <property type="protein sequence ID" value="GGE18034.1"/>
    <property type="molecule type" value="Genomic_DNA"/>
</dbReference>
<dbReference type="PANTHER" id="PTHR10272">
    <property type="entry name" value="PLATELET-ACTIVATING FACTOR ACETYLHYDROLASE"/>
    <property type="match status" value="1"/>
</dbReference>
<evidence type="ECO:0000256" key="1">
    <source>
        <dbReference type="ARBA" id="ARBA00022801"/>
    </source>
</evidence>
<dbReference type="AlphaFoldDB" id="A0A917EAB6"/>
<keyword evidence="5" id="KW-1185">Reference proteome</keyword>
<reference evidence="4" key="1">
    <citation type="journal article" date="2014" name="Int. J. Syst. Evol. Microbiol.">
        <title>Complete genome sequence of Corynebacterium casei LMG S-19264T (=DSM 44701T), isolated from a smear-ripened cheese.</title>
        <authorList>
            <consortium name="US DOE Joint Genome Institute (JGI-PGF)"/>
            <person name="Walter F."/>
            <person name="Albersmeier A."/>
            <person name="Kalinowski J."/>
            <person name="Ruckert C."/>
        </authorList>
    </citation>
    <scope>NUCLEOTIDE SEQUENCE</scope>
    <source>
        <strain evidence="4">CGMCC 1.15519</strain>
    </source>
</reference>
<dbReference type="SUPFAM" id="SSF53474">
    <property type="entry name" value="alpha/beta-Hydrolases"/>
    <property type="match status" value="1"/>
</dbReference>
<proteinExistence type="predicted"/>
<reference evidence="4" key="2">
    <citation type="submission" date="2020-09" db="EMBL/GenBank/DDBJ databases">
        <authorList>
            <person name="Sun Q."/>
            <person name="Zhou Y."/>
        </authorList>
    </citation>
    <scope>NUCLEOTIDE SEQUENCE</scope>
    <source>
        <strain evidence="4">CGMCC 1.15519</strain>
    </source>
</reference>
<evidence type="ECO:0000256" key="3">
    <source>
        <dbReference type="ARBA" id="ARBA00023098"/>
    </source>
</evidence>
<comment type="caution">
    <text evidence="4">The sequence shown here is derived from an EMBL/GenBank/DDBJ whole genome shotgun (WGS) entry which is preliminary data.</text>
</comment>
<dbReference type="InterPro" id="IPR029058">
    <property type="entry name" value="AB_hydrolase_fold"/>
</dbReference>
<evidence type="ECO:0000313" key="4">
    <source>
        <dbReference type="EMBL" id="GGE18034.1"/>
    </source>
</evidence>
<organism evidence="4 5">
    <name type="scientific">Sandarakinorhabdus glacialis</name>
    <dbReference type="NCBI Taxonomy" id="1614636"/>
    <lineage>
        <taxon>Bacteria</taxon>
        <taxon>Pseudomonadati</taxon>
        <taxon>Pseudomonadota</taxon>
        <taxon>Alphaproteobacteria</taxon>
        <taxon>Sphingomonadales</taxon>
        <taxon>Sphingosinicellaceae</taxon>
        <taxon>Sandarakinorhabdus</taxon>
    </lineage>
</organism>
<dbReference type="GO" id="GO:0003847">
    <property type="term" value="F:1-alkyl-2-acetylglycerophosphocholine esterase activity"/>
    <property type="evidence" value="ECO:0007669"/>
    <property type="project" value="TreeGrafter"/>
</dbReference>
<keyword evidence="1" id="KW-0378">Hydrolase</keyword>
<accession>A0A917EAB6</accession>
<keyword evidence="3" id="KW-0443">Lipid metabolism</keyword>
<sequence length="317" mass="33600">MFRLLLALLIAAPAAGQTCDAVWHDAARDRDLPVRIRLPDGTAKVPLILFSPGLGGGIAGGSLWAKAWTDRGLAVVHLEHPGSDAAAYRAPGTPQERRARIRAAASAQQLHARVGDVGFILDELARRPREGQCNLARLDLTRIGIAGHSMGAWTAQGVAGQRFLGKAPFRDARIDAAIALSPSALTQANFGEAFGGITIPFLSITGTEDGVPARRGEPTPESDAKAAAQRLAAEAQRIGPYRGMPPGQKYLIVFKDGDHMVFAGNLRSSPTATDIHIHDAVISATNAFWGAELLGDKTDAATLKTLKLTPSDRFESK</sequence>
<keyword evidence="2" id="KW-0442">Lipid degradation</keyword>
<dbReference type="Proteomes" id="UP000635071">
    <property type="component" value="Unassembled WGS sequence"/>
</dbReference>
<protein>
    <recommendedName>
        <fullName evidence="6">Dienelactone hydrolase</fullName>
    </recommendedName>
</protein>